<dbReference type="GO" id="GO:0004519">
    <property type="term" value="F:endonuclease activity"/>
    <property type="evidence" value="ECO:0007669"/>
    <property type="project" value="UniProtKB-KW"/>
</dbReference>
<geneLocation type="plasmid" evidence="7 8">
    <name>pY5S7-1</name>
</geneLocation>
<evidence type="ECO:0000259" key="6">
    <source>
        <dbReference type="PROSITE" id="PS50830"/>
    </source>
</evidence>
<evidence type="ECO:0000256" key="2">
    <source>
        <dbReference type="ARBA" id="ARBA00022759"/>
    </source>
</evidence>
<evidence type="ECO:0000256" key="3">
    <source>
        <dbReference type="ARBA" id="ARBA00022801"/>
    </source>
</evidence>
<dbReference type="PROSITE" id="PS50830">
    <property type="entry name" value="TNASE_3"/>
    <property type="match status" value="1"/>
</dbReference>
<dbReference type="Gene3D" id="2.40.50.90">
    <property type="match status" value="1"/>
</dbReference>
<dbReference type="Proteomes" id="UP001364764">
    <property type="component" value="Plasmid pY5S7-1"/>
</dbReference>
<dbReference type="Pfam" id="PF05901">
    <property type="entry name" value="Excalibur"/>
    <property type="match status" value="1"/>
</dbReference>
<keyword evidence="7" id="KW-0614">Plasmid</keyword>
<feature type="transmembrane region" description="Helical" evidence="5">
    <location>
        <begin position="50"/>
        <end position="69"/>
    </location>
</feature>
<dbReference type="GO" id="GO:0016787">
    <property type="term" value="F:hydrolase activity"/>
    <property type="evidence" value="ECO:0007669"/>
    <property type="project" value="UniProtKB-KW"/>
</dbReference>
<feature type="region of interest" description="Disordered" evidence="4">
    <location>
        <begin position="318"/>
        <end position="337"/>
    </location>
</feature>
<dbReference type="AlphaFoldDB" id="A0ABD8B267"/>
<feature type="transmembrane region" description="Helical" evidence="5">
    <location>
        <begin position="6"/>
        <end position="30"/>
    </location>
</feature>
<keyword evidence="3" id="KW-0378">Hydrolase</keyword>
<feature type="domain" description="TNase-like" evidence="6">
    <location>
        <begin position="124"/>
        <end position="256"/>
    </location>
</feature>
<dbReference type="InterPro" id="IPR035437">
    <property type="entry name" value="SNase_OB-fold_sf"/>
</dbReference>
<feature type="compositionally biased region" description="Basic and acidic residues" evidence="4">
    <location>
        <begin position="322"/>
        <end position="337"/>
    </location>
</feature>
<accession>A0ABD8B267</accession>
<dbReference type="SMART" id="SM00318">
    <property type="entry name" value="SNc"/>
    <property type="match status" value="1"/>
</dbReference>
<dbReference type="EMBL" id="CP145893">
    <property type="protein sequence ID" value="WWP23919.1"/>
    <property type="molecule type" value="Genomic_DNA"/>
</dbReference>
<dbReference type="SMART" id="SM00894">
    <property type="entry name" value="Excalibur"/>
    <property type="match status" value="1"/>
</dbReference>
<evidence type="ECO:0000313" key="8">
    <source>
        <dbReference type="Proteomes" id="UP001364764"/>
    </source>
</evidence>
<keyword evidence="1" id="KW-0540">Nuclease</keyword>
<organism evidence="7 8">
    <name type="scientific">Paenibacillus amylolyticus</name>
    <dbReference type="NCBI Taxonomy" id="1451"/>
    <lineage>
        <taxon>Bacteria</taxon>
        <taxon>Bacillati</taxon>
        <taxon>Bacillota</taxon>
        <taxon>Bacilli</taxon>
        <taxon>Bacillales</taxon>
        <taxon>Paenibacillaceae</taxon>
        <taxon>Paenibacillus</taxon>
    </lineage>
</organism>
<dbReference type="PROSITE" id="PS01123">
    <property type="entry name" value="TNASE_1"/>
    <property type="match status" value="1"/>
</dbReference>
<dbReference type="PANTHER" id="PTHR12302">
    <property type="entry name" value="EBNA2 BINDING PROTEIN P100"/>
    <property type="match status" value="1"/>
</dbReference>
<dbReference type="GeneID" id="93480099"/>
<evidence type="ECO:0000256" key="4">
    <source>
        <dbReference type="SAM" id="MobiDB-lite"/>
    </source>
</evidence>
<feature type="region of interest" description="Disordered" evidence="4">
    <location>
        <begin position="84"/>
        <end position="128"/>
    </location>
</feature>
<dbReference type="Pfam" id="PF00565">
    <property type="entry name" value="SNase"/>
    <property type="match status" value="1"/>
</dbReference>
<keyword evidence="5" id="KW-0472">Membrane</keyword>
<dbReference type="InterPro" id="IPR016071">
    <property type="entry name" value="Staphylococal_nuclease_OB-fold"/>
</dbReference>
<keyword evidence="5" id="KW-0812">Transmembrane</keyword>
<evidence type="ECO:0000256" key="5">
    <source>
        <dbReference type="SAM" id="Phobius"/>
    </source>
</evidence>
<feature type="compositionally biased region" description="Polar residues" evidence="4">
    <location>
        <begin position="90"/>
        <end position="124"/>
    </location>
</feature>
<proteinExistence type="predicted"/>
<dbReference type="RefSeq" id="WP_338709094.1">
    <property type="nucleotide sequence ID" value="NZ_CP145893.1"/>
</dbReference>
<dbReference type="PROSITE" id="PS01284">
    <property type="entry name" value="TNASE_2"/>
    <property type="match status" value="1"/>
</dbReference>
<evidence type="ECO:0000313" key="7">
    <source>
        <dbReference type="EMBL" id="WWP23919.1"/>
    </source>
</evidence>
<gene>
    <name evidence="7" type="ORF">V6668_31500</name>
</gene>
<dbReference type="CDD" id="cd00175">
    <property type="entry name" value="SNc"/>
    <property type="match status" value="1"/>
</dbReference>
<dbReference type="SUPFAM" id="SSF50199">
    <property type="entry name" value="Staphylococcal nuclease"/>
    <property type="match status" value="1"/>
</dbReference>
<dbReference type="InterPro" id="IPR008613">
    <property type="entry name" value="Excalibur_Ca-bd_domain"/>
</dbReference>
<protein>
    <submittedName>
        <fullName evidence="7">Thermonuclease family protein</fullName>
    </submittedName>
</protein>
<dbReference type="PANTHER" id="PTHR12302:SF3">
    <property type="entry name" value="SERINE_THREONINE-PROTEIN KINASE 31"/>
    <property type="match status" value="1"/>
</dbReference>
<keyword evidence="2" id="KW-0255">Endonuclease</keyword>
<dbReference type="InterPro" id="IPR002071">
    <property type="entry name" value="Thermonucl_AS"/>
</dbReference>
<sequence length="337" mass="37649">MGRIILYIIVIAFIIAVITKFFYLLVAGALGYWAYKQFKKSQTKGSKQTLTYVLGAFAGVFLILFVVSLSSDTANKTEPIAVVDTKEDSSSNSETKSNTADVIETSQSSDSKGKQTQGNQNNHNRFPATLVEVTDGDTLKVTVEGKEEKVRLLLIDTPESVHPEKEEQPFAKDASNFVKKQVAKGNMELELDVSERDKYGRLLAYVWIDNKMLNEQLLEYGLARVAYIYPPNTKYVDQFEEIQKQARVQAKGIWSIENYVQDSGFVELKPAIEEPVVVTQAPSVEKNNEVKNEPIVTNVYYKNCDAVRAAGADPIYEGEPGYSRKLDRDGDGIGCER</sequence>
<reference evidence="7 8" key="1">
    <citation type="submission" date="2024-02" db="EMBL/GenBank/DDBJ databases">
        <title>Complete sequences of two Paenibacillus sp. strains and one Lysinibacillus strain isolated from the environment on STAA medium highlight biotechnological potential.</title>
        <authorList>
            <person name="Attere S.A."/>
            <person name="Piche L.C."/>
            <person name="Intertaglia L."/>
            <person name="Lami R."/>
            <person name="Charette S.J."/>
            <person name="Vincent A.T."/>
        </authorList>
    </citation>
    <scope>NUCLEOTIDE SEQUENCE [LARGE SCALE GENOMIC DNA]</scope>
    <source>
        <strain evidence="7 8">Y5S-7</strain>
        <plasmid evidence="7 8">pY5S7-1</plasmid>
    </source>
</reference>
<name>A0ABD8B267_PAEAM</name>
<keyword evidence="5" id="KW-1133">Transmembrane helix</keyword>
<evidence type="ECO:0000256" key="1">
    <source>
        <dbReference type="ARBA" id="ARBA00022722"/>
    </source>
</evidence>